<evidence type="ECO:0000259" key="4">
    <source>
        <dbReference type="PROSITE" id="PS01124"/>
    </source>
</evidence>
<dbReference type="PROSITE" id="PS01124">
    <property type="entry name" value="HTH_ARAC_FAMILY_2"/>
    <property type="match status" value="1"/>
</dbReference>
<proteinExistence type="predicted"/>
<reference evidence="5" key="2">
    <citation type="journal article" date="2022" name="Microbiol. Resour. Announc.">
        <title>Metagenome Sequencing to Explore Phylogenomics of Terrestrial Cyanobacteria.</title>
        <authorList>
            <person name="Ward R.D."/>
            <person name="Stajich J.E."/>
            <person name="Johansen J.R."/>
            <person name="Huntemann M."/>
            <person name="Clum A."/>
            <person name="Foster B."/>
            <person name="Foster B."/>
            <person name="Roux S."/>
            <person name="Palaniappan K."/>
            <person name="Varghese N."/>
            <person name="Mukherjee S."/>
            <person name="Reddy T.B.K."/>
            <person name="Daum C."/>
            <person name="Copeland A."/>
            <person name="Chen I.A."/>
            <person name="Ivanova N.N."/>
            <person name="Kyrpides N.C."/>
            <person name="Shapiro N."/>
            <person name="Eloe-Fadrosh E.A."/>
            <person name="Pietrasiak N."/>
        </authorList>
    </citation>
    <scope>NUCLEOTIDE SEQUENCE</scope>
    <source>
        <strain evidence="5">UHER 2000/2452</strain>
    </source>
</reference>
<dbReference type="GO" id="GO:0005829">
    <property type="term" value="C:cytosol"/>
    <property type="evidence" value="ECO:0007669"/>
    <property type="project" value="TreeGrafter"/>
</dbReference>
<evidence type="ECO:0000256" key="2">
    <source>
        <dbReference type="ARBA" id="ARBA00023125"/>
    </source>
</evidence>
<dbReference type="EMBL" id="JAHHHD010000040">
    <property type="protein sequence ID" value="MBW4661585.1"/>
    <property type="molecule type" value="Genomic_DNA"/>
</dbReference>
<dbReference type="InterPro" id="IPR009057">
    <property type="entry name" value="Homeodomain-like_sf"/>
</dbReference>
<dbReference type="InterPro" id="IPR020449">
    <property type="entry name" value="Tscrpt_reg_AraC-type_HTH"/>
</dbReference>
<comment type="caution">
    <text evidence="5">The sequence shown here is derived from an EMBL/GenBank/DDBJ whole genome shotgun (WGS) entry which is preliminary data.</text>
</comment>
<evidence type="ECO:0000313" key="6">
    <source>
        <dbReference type="Proteomes" id="UP000757435"/>
    </source>
</evidence>
<evidence type="ECO:0000313" key="5">
    <source>
        <dbReference type="EMBL" id="MBW4661585.1"/>
    </source>
</evidence>
<dbReference type="InterPro" id="IPR018060">
    <property type="entry name" value="HTH_AraC"/>
</dbReference>
<dbReference type="AlphaFoldDB" id="A0A951QFC5"/>
<dbReference type="Gene3D" id="1.10.10.60">
    <property type="entry name" value="Homeodomain-like"/>
    <property type="match status" value="1"/>
</dbReference>
<keyword evidence="3" id="KW-0804">Transcription</keyword>
<dbReference type="PANTHER" id="PTHR47894">
    <property type="entry name" value="HTH-TYPE TRANSCRIPTIONAL REGULATOR GADX"/>
    <property type="match status" value="1"/>
</dbReference>
<name>A0A951QFC5_9CYAN</name>
<dbReference type="PANTHER" id="PTHR47894:SF1">
    <property type="entry name" value="HTH-TYPE TRANSCRIPTIONAL REGULATOR VQSM"/>
    <property type="match status" value="1"/>
</dbReference>
<keyword evidence="1" id="KW-0805">Transcription regulation</keyword>
<feature type="domain" description="HTH araC/xylS-type" evidence="4">
    <location>
        <begin position="240"/>
        <end position="338"/>
    </location>
</feature>
<gene>
    <name evidence="5" type="ORF">KME15_23190</name>
</gene>
<organism evidence="5 6">
    <name type="scientific">Drouetiella hepatica Uher 2000/2452</name>
    <dbReference type="NCBI Taxonomy" id="904376"/>
    <lineage>
        <taxon>Bacteria</taxon>
        <taxon>Bacillati</taxon>
        <taxon>Cyanobacteriota</taxon>
        <taxon>Cyanophyceae</taxon>
        <taxon>Oculatellales</taxon>
        <taxon>Oculatellaceae</taxon>
        <taxon>Drouetiella</taxon>
    </lineage>
</organism>
<dbReference type="PRINTS" id="PR00032">
    <property type="entry name" value="HTHARAC"/>
</dbReference>
<dbReference type="SMART" id="SM00342">
    <property type="entry name" value="HTH_ARAC"/>
    <property type="match status" value="1"/>
</dbReference>
<reference evidence="5" key="1">
    <citation type="submission" date="2021-05" db="EMBL/GenBank/DDBJ databases">
        <authorList>
            <person name="Pietrasiak N."/>
            <person name="Ward R."/>
            <person name="Stajich J.E."/>
            <person name="Kurbessoian T."/>
        </authorList>
    </citation>
    <scope>NUCLEOTIDE SEQUENCE</scope>
    <source>
        <strain evidence="5">UHER 2000/2452</strain>
    </source>
</reference>
<dbReference type="Proteomes" id="UP000757435">
    <property type="component" value="Unassembled WGS sequence"/>
</dbReference>
<dbReference type="SUPFAM" id="SSF46689">
    <property type="entry name" value="Homeodomain-like"/>
    <property type="match status" value="1"/>
</dbReference>
<keyword evidence="2" id="KW-0238">DNA-binding</keyword>
<dbReference type="GO" id="GO:0000976">
    <property type="term" value="F:transcription cis-regulatory region binding"/>
    <property type="evidence" value="ECO:0007669"/>
    <property type="project" value="TreeGrafter"/>
</dbReference>
<dbReference type="Pfam" id="PF12625">
    <property type="entry name" value="Arabinose_bd"/>
    <property type="match status" value="1"/>
</dbReference>
<protein>
    <submittedName>
        <fullName evidence="5">AraC family transcriptional regulator</fullName>
    </submittedName>
</protein>
<dbReference type="Pfam" id="PF12833">
    <property type="entry name" value="HTH_18"/>
    <property type="match status" value="1"/>
</dbReference>
<evidence type="ECO:0000256" key="3">
    <source>
        <dbReference type="ARBA" id="ARBA00023163"/>
    </source>
</evidence>
<sequence>MTVYTTRNILQFAAYCGVDPGEICAAAGLEPEMLKMPDQRIPGSLHAAVWREAVKQTGDENFGLHLGEAFNLGTFGIVGYIMINCQTLGEVFDKIGRYNQLFCKSASLHFSVSNGMVFFDYDYNMTSHLQNHLVEELRYAVECTFVSLLKATVDLTGKSLSLSAAWFQHTPLENTAEYARIFQTEVEFLKPISCLIFDADCLDWAILSSNPALLPLFEQYAEGMLSDMHLIQNSTKNYTQRVMQAIAQQLTGDLPTIGAIAQELAISARHLQRELQAEGTSFQKLLDATRKELALQHLKNPTVPIHAIAFLLGFSEPSAFNRAFKRWTGSTPGTYRLSDETQKITS</sequence>
<evidence type="ECO:0000256" key="1">
    <source>
        <dbReference type="ARBA" id="ARBA00023015"/>
    </source>
</evidence>
<accession>A0A951QFC5</accession>
<dbReference type="GO" id="GO:0003700">
    <property type="term" value="F:DNA-binding transcription factor activity"/>
    <property type="evidence" value="ECO:0007669"/>
    <property type="project" value="InterPro"/>
</dbReference>
<dbReference type="InterPro" id="IPR032687">
    <property type="entry name" value="AraC-type_N"/>
</dbReference>